<dbReference type="AlphaFoldDB" id="A0A8J3GZM5"/>
<reference evidence="7" key="2">
    <citation type="submission" date="2020-09" db="EMBL/GenBank/DDBJ databases">
        <authorList>
            <person name="Sun Q."/>
            <person name="Kim S."/>
        </authorList>
    </citation>
    <scope>NUCLEOTIDE SEQUENCE</scope>
    <source>
        <strain evidence="7">KCTC 42650</strain>
    </source>
</reference>
<name>A0A8J3GZM5_9RHOB</name>
<organism evidence="7 8">
    <name type="scientific">Seohaeicola zhoushanensis</name>
    <dbReference type="NCBI Taxonomy" id="1569283"/>
    <lineage>
        <taxon>Bacteria</taxon>
        <taxon>Pseudomonadati</taxon>
        <taxon>Pseudomonadota</taxon>
        <taxon>Alphaproteobacteria</taxon>
        <taxon>Rhodobacterales</taxon>
        <taxon>Roseobacteraceae</taxon>
        <taxon>Seohaeicola</taxon>
    </lineage>
</organism>
<comment type="subcellular location">
    <subcellularLocation>
        <location evidence="1">Membrane</location>
        <topology evidence="1">Multi-pass membrane protein</topology>
    </subcellularLocation>
</comment>
<evidence type="ECO:0000313" key="8">
    <source>
        <dbReference type="Proteomes" id="UP000626220"/>
    </source>
</evidence>
<comment type="caution">
    <text evidence="7">The sequence shown here is derived from an EMBL/GenBank/DDBJ whole genome shotgun (WGS) entry which is preliminary data.</text>
</comment>
<evidence type="ECO:0000259" key="6">
    <source>
        <dbReference type="Pfam" id="PF06271"/>
    </source>
</evidence>
<dbReference type="RefSeq" id="WP_189681242.1">
    <property type="nucleotide sequence ID" value="NZ_BNCJ01000010.1"/>
</dbReference>
<evidence type="ECO:0000256" key="5">
    <source>
        <dbReference type="SAM" id="Phobius"/>
    </source>
</evidence>
<gene>
    <name evidence="7" type="ORF">GCM10017056_33410</name>
</gene>
<reference evidence="7" key="1">
    <citation type="journal article" date="2014" name="Int. J. Syst. Evol. Microbiol.">
        <title>Complete genome sequence of Corynebacterium casei LMG S-19264T (=DSM 44701T), isolated from a smear-ripened cheese.</title>
        <authorList>
            <consortium name="US DOE Joint Genome Institute (JGI-PGF)"/>
            <person name="Walter F."/>
            <person name="Albersmeier A."/>
            <person name="Kalinowski J."/>
            <person name="Ruckert C."/>
        </authorList>
    </citation>
    <scope>NUCLEOTIDE SEQUENCE</scope>
    <source>
        <strain evidence="7">KCTC 42650</strain>
    </source>
</reference>
<dbReference type="InterPro" id="IPR010432">
    <property type="entry name" value="RDD"/>
</dbReference>
<sequence>MYADYHTALPDPERQPQFYRDVPVKRLVAWVADSAVILALCVLAVLMTAFVGLLIWPLLYLGIGFAYRAATLAAGSATLGMRLAGIELRRADGGRFDGTHALLHTGFYSFCLSLPILQIISVVLMATSTRGQGLPDLALGTVALNRRAA</sequence>
<feature type="transmembrane region" description="Helical" evidence="5">
    <location>
        <begin position="35"/>
        <end position="59"/>
    </location>
</feature>
<evidence type="ECO:0000256" key="2">
    <source>
        <dbReference type="ARBA" id="ARBA00022692"/>
    </source>
</evidence>
<feature type="transmembrane region" description="Helical" evidence="5">
    <location>
        <begin position="65"/>
        <end position="85"/>
    </location>
</feature>
<accession>A0A8J3GZM5</accession>
<dbReference type="Pfam" id="PF06271">
    <property type="entry name" value="RDD"/>
    <property type="match status" value="1"/>
</dbReference>
<dbReference type="Proteomes" id="UP000626220">
    <property type="component" value="Unassembled WGS sequence"/>
</dbReference>
<evidence type="ECO:0000256" key="4">
    <source>
        <dbReference type="ARBA" id="ARBA00023136"/>
    </source>
</evidence>
<protein>
    <submittedName>
        <fullName evidence="7">RDD family protein</fullName>
    </submittedName>
</protein>
<dbReference type="GO" id="GO:0016020">
    <property type="term" value="C:membrane"/>
    <property type="evidence" value="ECO:0007669"/>
    <property type="project" value="UniProtKB-SubCell"/>
</dbReference>
<evidence type="ECO:0000313" key="7">
    <source>
        <dbReference type="EMBL" id="GHF59199.1"/>
    </source>
</evidence>
<feature type="transmembrane region" description="Helical" evidence="5">
    <location>
        <begin position="106"/>
        <end position="127"/>
    </location>
</feature>
<evidence type="ECO:0000256" key="1">
    <source>
        <dbReference type="ARBA" id="ARBA00004141"/>
    </source>
</evidence>
<proteinExistence type="predicted"/>
<keyword evidence="2 5" id="KW-0812">Transmembrane</keyword>
<evidence type="ECO:0000256" key="3">
    <source>
        <dbReference type="ARBA" id="ARBA00022989"/>
    </source>
</evidence>
<dbReference type="EMBL" id="BNCJ01000010">
    <property type="protein sequence ID" value="GHF59199.1"/>
    <property type="molecule type" value="Genomic_DNA"/>
</dbReference>
<feature type="domain" description="RDD" evidence="6">
    <location>
        <begin position="24"/>
        <end position="139"/>
    </location>
</feature>
<keyword evidence="3 5" id="KW-1133">Transmembrane helix</keyword>
<keyword evidence="8" id="KW-1185">Reference proteome</keyword>
<keyword evidence="4 5" id="KW-0472">Membrane</keyword>